<dbReference type="InterPro" id="IPR009875">
    <property type="entry name" value="PilZ_domain"/>
</dbReference>
<dbReference type="Gene3D" id="2.40.10.220">
    <property type="entry name" value="predicted glycosyltransferase like domains"/>
    <property type="match status" value="1"/>
</dbReference>
<evidence type="ECO:0000313" key="2">
    <source>
        <dbReference type="EMBL" id="REL27179.1"/>
    </source>
</evidence>
<feature type="domain" description="PilZ" evidence="1">
    <location>
        <begin position="10"/>
        <end position="96"/>
    </location>
</feature>
<dbReference type="Pfam" id="PF07238">
    <property type="entry name" value="PilZ"/>
    <property type="match status" value="1"/>
</dbReference>
<comment type="caution">
    <text evidence="2">The sequence shown here is derived from an EMBL/GenBank/DDBJ whole genome shotgun (WGS) entry which is preliminary data.</text>
</comment>
<reference evidence="2 3" key="1">
    <citation type="submission" date="2018-08" db="EMBL/GenBank/DDBJ databases">
        <title>Thalassotalea euphylliae genome.</title>
        <authorList>
            <person name="Summers S."/>
            <person name="Rice S.A."/>
            <person name="Freckelton M.L."/>
            <person name="Nedved B.T."/>
            <person name="Hadfield M.G."/>
        </authorList>
    </citation>
    <scope>NUCLEOTIDE SEQUENCE [LARGE SCALE GENOMIC DNA]</scope>
    <source>
        <strain evidence="2 3">H1</strain>
    </source>
</reference>
<dbReference type="Proteomes" id="UP000256478">
    <property type="component" value="Unassembled WGS sequence"/>
</dbReference>
<proteinExistence type="predicted"/>
<sequence length="108" mass="12204">MDSLYMEFLTERDLYQSYMPFLKNGGLFVRTPEYFELGTEIELDVLLPDSLETSRVKGVICWLTPVGAQNGTPPGIGVSFIEDTENVRAQIEKMIARHLNSSEPTLTM</sequence>
<dbReference type="RefSeq" id="WP_116008265.1">
    <property type="nucleotide sequence ID" value="NZ_QUOU01000001.1"/>
</dbReference>
<dbReference type="EMBL" id="QUOU01000001">
    <property type="protein sequence ID" value="REL27179.1"/>
    <property type="molecule type" value="Genomic_DNA"/>
</dbReference>
<gene>
    <name evidence="2" type="ORF">DXX93_11795</name>
</gene>
<evidence type="ECO:0000313" key="3">
    <source>
        <dbReference type="Proteomes" id="UP000256478"/>
    </source>
</evidence>
<dbReference type="OrthoDB" id="5296245at2"/>
<organism evidence="2 3">
    <name type="scientific">Thalassotalea euphylliae</name>
    <dbReference type="NCBI Taxonomy" id="1655234"/>
    <lineage>
        <taxon>Bacteria</taxon>
        <taxon>Pseudomonadati</taxon>
        <taxon>Pseudomonadota</taxon>
        <taxon>Gammaproteobacteria</taxon>
        <taxon>Alteromonadales</taxon>
        <taxon>Colwelliaceae</taxon>
        <taxon>Thalassotalea</taxon>
    </lineage>
</organism>
<accession>A0A3E0TRI3</accession>
<name>A0A3E0TRI3_9GAMM</name>
<protein>
    <submittedName>
        <fullName evidence="2">Pilus assembly protein PilZ</fullName>
    </submittedName>
</protein>
<dbReference type="AlphaFoldDB" id="A0A3E0TRI3"/>
<dbReference type="GO" id="GO:0035438">
    <property type="term" value="F:cyclic-di-GMP binding"/>
    <property type="evidence" value="ECO:0007669"/>
    <property type="project" value="InterPro"/>
</dbReference>
<evidence type="ECO:0000259" key="1">
    <source>
        <dbReference type="Pfam" id="PF07238"/>
    </source>
</evidence>